<dbReference type="Pfam" id="PF02518">
    <property type="entry name" value="HATPase_c"/>
    <property type="match status" value="1"/>
</dbReference>
<evidence type="ECO:0000256" key="2">
    <source>
        <dbReference type="ARBA" id="ARBA00022679"/>
    </source>
</evidence>
<proteinExistence type="inferred from homology"/>
<evidence type="ECO:0000256" key="4">
    <source>
        <dbReference type="ARBA" id="ARBA00022777"/>
    </source>
</evidence>
<dbReference type="GO" id="GO:0010906">
    <property type="term" value="P:regulation of glucose metabolic process"/>
    <property type="evidence" value="ECO:0007669"/>
    <property type="project" value="TreeGrafter"/>
</dbReference>
<dbReference type="PROSITE" id="PS50109">
    <property type="entry name" value="HIS_KIN"/>
    <property type="match status" value="1"/>
</dbReference>
<comment type="subcellular location">
    <subcellularLocation>
        <location evidence="8">Mitochondrion matrix</location>
    </subcellularLocation>
</comment>
<feature type="domain" description="Histidine kinase" evidence="9">
    <location>
        <begin position="201"/>
        <end position="323"/>
    </location>
</feature>
<evidence type="ECO:0000256" key="1">
    <source>
        <dbReference type="ARBA" id="ARBA00006155"/>
    </source>
</evidence>
<dbReference type="EMBL" id="GIBP01004387">
    <property type="protein sequence ID" value="NDV33356.1"/>
    <property type="molecule type" value="Transcribed_RNA"/>
</dbReference>
<keyword evidence="6 8" id="KW-0496">Mitochondrion</keyword>
<evidence type="ECO:0000313" key="10">
    <source>
        <dbReference type="EMBL" id="NDV33356.1"/>
    </source>
</evidence>
<dbReference type="InterPro" id="IPR036890">
    <property type="entry name" value="HATPase_C_sf"/>
</dbReference>
<dbReference type="PANTHER" id="PTHR11947">
    <property type="entry name" value="PYRUVATE DEHYDROGENASE KINASE"/>
    <property type="match status" value="1"/>
</dbReference>
<evidence type="ECO:0000259" key="9">
    <source>
        <dbReference type="PROSITE" id="PS50109"/>
    </source>
</evidence>
<dbReference type="EC" id="2.7.11.-" evidence="8"/>
<evidence type="ECO:0000256" key="6">
    <source>
        <dbReference type="ARBA" id="ARBA00023128"/>
    </source>
</evidence>
<evidence type="ECO:0000256" key="5">
    <source>
        <dbReference type="ARBA" id="ARBA00022840"/>
    </source>
</evidence>
<dbReference type="GO" id="GO:0005524">
    <property type="term" value="F:ATP binding"/>
    <property type="evidence" value="ECO:0007669"/>
    <property type="project" value="UniProtKB-UniRule"/>
</dbReference>
<dbReference type="SMART" id="SM00387">
    <property type="entry name" value="HATPase_c"/>
    <property type="match status" value="1"/>
</dbReference>
<comment type="similarity">
    <text evidence="1 8">Belongs to the PDK/BCKDK protein kinase family.</text>
</comment>
<reference evidence="10" key="1">
    <citation type="journal article" date="2020" name="J. Eukaryot. Microbiol.">
        <title>De novo Sequencing, Assembly and Annotation of the Transcriptome for the Free-Living Testate Amoeba Arcella intermedia.</title>
        <authorList>
            <person name="Ribeiro G.M."/>
            <person name="Porfirio-Sousa A.L."/>
            <person name="Maurer-Alcala X.X."/>
            <person name="Katz L.A."/>
            <person name="Lahr D.J.G."/>
        </authorList>
    </citation>
    <scope>NUCLEOTIDE SEQUENCE</scope>
</reference>
<keyword evidence="2 8" id="KW-0808">Transferase</keyword>
<evidence type="ECO:0000256" key="3">
    <source>
        <dbReference type="ARBA" id="ARBA00022741"/>
    </source>
</evidence>
<dbReference type="SUPFAM" id="SSF55874">
    <property type="entry name" value="ATPase domain of HSP90 chaperone/DNA topoisomerase II/histidine kinase"/>
    <property type="match status" value="1"/>
</dbReference>
<evidence type="ECO:0000256" key="7">
    <source>
        <dbReference type="ARBA" id="ARBA00048201"/>
    </source>
</evidence>
<dbReference type="Gene3D" id="1.20.140.20">
    <property type="entry name" value="Alpha-ketoacid/pyruvate dehydrogenase kinase, N-terminal domain"/>
    <property type="match status" value="1"/>
</dbReference>
<dbReference type="PRINTS" id="PR00344">
    <property type="entry name" value="BCTRLSENSOR"/>
</dbReference>
<organism evidence="10">
    <name type="scientific">Arcella intermedia</name>
    <dbReference type="NCBI Taxonomy" id="1963864"/>
    <lineage>
        <taxon>Eukaryota</taxon>
        <taxon>Amoebozoa</taxon>
        <taxon>Tubulinea</taxon>
        <taxon>Elardia</taxon>
        <taxon>Arcellinida</taxon>
        <taxon>Sphaerothecina</taxon>
        <taxon>Arcellidae</taxon>
        <taxon>Arcella</taxon>
    </lineage>
</organism>
<dbReference type="InterPro" id="IPR004358">
    <property type="entry name" value="Sig_transdc_His_kin-like_C"/>
</dbReference>
<name>A0A6B2L8R0_9EUKA</name>
<accession>A0A6B2L8R0</accession>
<dbReference type="AlphaFoldDB" id="A0A6B2L8R0"/>
<dbReference type="PANTHER" id="PTHR11947:SF3">
    <property type="entry name" value="[PYRUVATE DEHYDROGENASE (ACETYL-TRANSFERRING)] KINASE, MITOCHONDRIAL"/>
    <property type="match status" value="1"/>
</dbReference>
<dbReference type="GO" id="GO:0004740">
    <property type="term" value="F:pyruvate dehydrogenase (acetyl-transferring) kinase activity"/>
    <property type="evidence" value="ECO:0007669"/>
    <property type="project" value="UniProtKB-EC"/>
</dbReference>
<protein>
    <recommendedName>
        <fullName evidence="8">Protein-serine/threonine kinase</fullName>
        <ecNumber evidence="8">2.7.11.-</ecNumber>
    </recommendedName>
</protein>
<dbReference type="InterPro" id="IPR018955">
    <property type="entry name" value="BCDHK/PDK_N"/>
</dbReference>
<dbReference type="Gene3D" id="3.30.565.10">
    <property type="entry name" value="Histidine kinase-like ATPase, C-terminal domain"/>
    <property type="match status" value="1"/>
</dbReference>
<dbReference type="InterPro" id="IPR005467">
    <property type="entry name" value="His_kinase_dom"/>
</dbReference>
<keyword evidence="4 8" id="KW-0418">Kinase</keyword>
<sequence length="341" mass="38662">MTSFGSIPSNEKKLAISTDFLLHELRVRYSHMIWSLNSLPFSETSPVPTMIELCAITLDELFSHPELTIQDAHKYVPTFTDLVKRMLNRHQDDKLMLSQGLVDWKHSRQDLTAEMNTAIDRGIDTFLSHRIATRVISHHHVALYDEPNREGYIGAIEKKCSPAKIAERVSEDVSEMFNVQRGNCPPIKVLGNISLSFSYIPVHIYYILIELVKNSAMATLKTHSKGLPPINIIVAQGKEDFCIKVEDEGGGIPRTRIDQVWTYAFTSEASPFHHHNISHDPLAGYGFGLPMSRLYARYFGGDLKLMSLDGYGTDAYVFLPRLGNTLEWVPTHPVYKNDEFI</sequence>
<evidence type="ECO:0000256" key="8">
    <source>
        <dbReference type="RuleBase" id="RU366032"/>
    </source>
</evidence>
<dbReference type="InterPro" id="IPR039028">
    <property type="entry name" value="BCKD/PDK"/>
</dbReference>
<dbReference type="SUPFAM" id="SSF69012">
    <property type="entry name" value="alpha-ketoacid dehydrogenase kinase, N-terminal domain"/>
    <property type="match status" value="1"/>
</dbReference>
<dbReference type="Pfam" id="PF10436">
    <property type="entry name" value="BCDHK_Adom3"/>
    <property type="match status" value="1"/>
</dbReference>
<dbReference type="InterPro" id="IPR003594">
    <property type="entry name" value="HATPase_dom"/>
</dbReference>
<dbReference type="InterPro" id="IPR036784">
    <property type="entry name" value="AK/P_DHK_N_sf"/>
</dbReference>
<keyword evidence="5 8" id="KW-0067">ATP-binding</keyword>
<comment type="catalytic activity">
    <reaction evidence="7">
        <text>L-seryl-[pyruvate dehydrogenase E1 alpha subunit] + ATP = O-phospho-L-seryl-[pyruvate dehydrogenase E1 alpha subunit] + ADP + H(+)</text>
        <dbReference type="Rhea" id="RHEA:23052"/>
        <dbReference type="Rhea" id="RHEA-COMP:13689"/>
        <dbReference type="Rhea" id="RHEA-COMP:13690"/>
        <dbReference type="ChEBI" id="CHEBI:15378"/>
        <dbReference type="ChEBI" id="CHEBI:29999"/>
        <dbReference type="ChEBI" id="CHEBI:30616"/>
        <dbReference type="ChEBI" id="CHEBI:83421"/>
        <dbReference type="ChEBI" id="CHEBI:456216"/>
        <dbReference type="EC" id="2.7.11.2"/>
    </reaction>
</comment>
<dbReference type="GO" id="GO:0005759">
    <property type="term" value="C:mitochondrial matrix"/>
    <property type="evidence" value="ECO:0007669"/>
    <property type="project" value="UniProtKB-SubCell"/>
</dbReference>
<keyword evidence="3 8" id="KW-0547">Nucleotide-binding</keyword>